<evidence type="ECO:0000313" key="3">
    <source>
        <dbReference type="Proteomes" id="UP000011682"/>
    </source>
</evidence>
<comment type="caution">
    <text evidence="2">The sequence shown here is derived from an EMBL/GenBank/DDBJ whole genome shotgun (WGS) entry which is preliminary data.</text>
</comment>
<gene>
    <name evidence="2" type="ORF">D187_008861</name>
</gene>
<evidence type="ECO:0000313" key="2">
    <source>
        <dbReference type="EMBL" id="EPX62673.1"/>
    </source>
</evidence>
<protein>
    <submittedName>
        <fullName evidence="2">Uncharacterized protein</fullName>
    </submittedName>
</protein>
<feature type="region of interest" description="Disordered" evidence="1">
    <location>
        <begin position="125"/>
        <end position="157"/>
    </location>
</feature>
<proteinExistence type="predicted"/>
<dbReference type="Proteomes" id="UP000011682">
    <property type="component" value="Unassembled WGS sequence"/>
</dbReference>
<organism evidence="2 3">
    <name type="scientific">Cystobacter fuscus (strain ATCC 25194 / DSM 2262 / NBRC 100088 / M29)</name>
    <dbReference type="NCBI Taxonomy" id="1242864"/>
    <lineage>
        <taxon>Bacteria</taxon>
        <taxon>Pseudomonadati</taxon>
        <taxon>Myxococcota</taxon>
        <taxon>Myxococcia</taxon>
        <taxon>Myxococcales</taxon>
        <taxon>Cystobacterineae</taxon>
        <taxon>Archangiaceae</taxon>
        <taxon>Cystobacter</taxon>
    </lineage>
</organism>
<reference evidence="2" key="1">
    <citation type="submission" date="2013-05" db="EMBL/GenBank/DDBJ databases">
        <title>Genome assembly of Cystobacter fuscus DSM 2262.</title>
        <authorList>
            <person name="Sharma G."/>
            <person name="Khatri I."/>
            <person name="Kaur C."/>
            <person name="Mayilraj S."/>
            <person name="Subramanian S."/>
        </authorList>
    </citation>
    <scope>NUCLEOTIDE SEQUENCE [LARGE SCALE GENOMIC DNA]</scope>
    <source>
        <strain evidence="2">DSM 2262</strain>
    </source>
</reference>
<dbReference type="AlphaFoldDB" id="S9R1B7"/>
<dbReference type="RefSeq" id="WP_002621574.1">
    <property type="nucleotide sequence ID" value="NZ_ANAH02000007.1"/>
</dbReference>
<keyword evidence="3" id="KW-1185">Reference proteome</keyword>
<dbReference type="EMBL" id="ANAH02000007">
    <property type="protein sequence ID" value="EPX62673.1"/>
    <property type="molecule type" value="Genomic_DNA"/>
</dbReference>
<sequence length="157" mass="17205">MKLLGRDIPARELIARIEERLRTRGLPSSEPVDVPPSGVEPRVDPLAFNLQALAEHSDPTRPLPPHTHRGGAGQLVLVAKWAFRQTCQVFINETLGRQRAFNGHVRDSYAQLSAEVVRLRAEVEALRAAQTPPPEPTPAPTPTPPSKRRAAKTPGRG</sequence>
<accession>S9R1B7</accession>
<name>S9R1B7_CYSF2</name>
<evidence type="ECO:0000256" key="1">
    <source>
        <dbReference type="SAM" id="MobiDB-lite"/>
    </source>
</evidence>
<dbReference type="OrthoDB" id="5519342at2"/>
<feature type="compositionally biased region" description="Pro residues" evidence="1">
    <location>
        <begin position="131"/>
        <end position="145"/>
    </location>
</feature>